<dbReference type="AlphaFoldDB" id="A0A5B7JEK0"/>
<dbReference type="Proteomes" id="UP000324222">
    <property type="component" value="Unassembled WGS sequence"/>
</dbReference>
<gene>
    <name evidence="2" type="ORF">E2C01_088130</name>
</gene>
<dbReference type="EMBL" id="VSRR010093350">
    <property type="protein sequence ID" value="MPC93015.1"/>
    <property type="molecule type" value="Genomic_DNA"/>
</dbReference>
<evidence type="ECO:0000313" key="3">
    <source>
        <dbReference type="Proteomes" id="UP000324222"/>
    </source>
</evidence>
<comment type="caution">
    <text evidence="2">The sequence shown here is derived from an EMBL/GenBank/DDBJ whole genome shotgun (WGS) entry which is preliminary data.</text>
</comment>
<evidence type="ECO:0000313" key="2">
    <source>
        <dbReference type="EMBL" id="MPC93015.1"/>
    </source>
</evidence>
<organism evidence="2 3">
    <name type="scientific">Portunus trituberculatus</name>
    <name type="common">Swimming crab</name>
    <name type="synonym">Neptunus trituberculatus</name>
    <dbReference type="NCBI Taxonomy" id="210409"/>
    <lineage>
        <taxon>Eukaryota</taxon>
        <taxon>Metazoa</taxon>
        <taxon>Ecdysozoa</taxon>
        <taxon>Arthropoda</taxon>
        <taxon>Crustacea</taxon>
        <taxon>Multicrustacea</taxon>
        <taxon>Malacostraca</taxon>
        <taxon>Eumalacostraca</taxon>
        <taxon>Eucarida</taxon>
        <taxon>Decapoda</taxon>
        <taxon>Pleocyemata</taxon>
        <taxon>Brachyura</taxon>
        <taxon>Eubrachyura</taxon>
        <taxon>Portunoidea</taxon>
        <taxon>Portunidae</taxon>
        <taxon>Portuninae</taxon>
        <taxon>Portunus</taxon>
    </lineage>
</organism>
<feature type="region of interest" description="Disordered" evidence="1">
    <location>
        <begin position="1"/>
        <end position="21"/>
    </location>
</feature>
<proteinExistence type="predicted"/>
<sequence>MHKPCERETSSFLSSPATSWGPAVSGRFSALPTSSPPCFERGTKSLLESLCLFH</sequence>
<reference evidence="2 3" key="1">
    <citation type="submission" date="2019-05" db="EMBL/GenBank/DDBJ databases">
        <title>Another draft genome of Portunus trituberculatus and its Hox gene families provides insights of decapod evolution.</title>
        <authorList>
            <person name="Jeong J.-H."/>
            <person name="Song I."/>
            <person name="Kim S."/>
            <person name="Choi T."/>
            <person name="Kim D."/>
            <person name="Ryu S."/>
            <person name="Kim W."/>
        </authorList>
    </citation>
    <scope>NUCLEOTIDE SEQUENCE [LARGE SCALE GENOMIC DNA]</scope>
    <source>
        <tissue evidence="2">Muscle</tissue>
    </source>
</reference>
<accession>A0A5B7JEK0</accession>
<evidence type="ECO:0000256" key="1">
    <source>
        <dbReference type="SAM" id="MobiDB-lite"/>
    </source>
</evidence>
<keyword evidence="3" id="KW-1185">Reference proteome</keyword>
<protein>
    <submittedName>
        <fullName evidence="2">Uncharacterized protein</fullName>
    </submittedName>
</protein>
<name>A0A5B7JEK0_PORTR</name>